<name>A0A417Z5H2_9LACO</name>
<keyword evidence="1" id="KW-0812">Transmembrane</keyword>
<reference evidence="2 3" key="1">
    <citation type="submission" date="2018-07" db="EMBL/GenBank/DDBJ databases">
        <title>Genome sequences of six Lactobacillus spp. isolated from bumble bee guts.</title>
        <authorList>
            <person name="Motta E.V.S."/>
            <person name="Moran N.A."/>
        </authorList>
    </citation>
    <scope>NUCLEOTIDE SEQUENCE [LARGE SCALE GENOMIC DNA]</scope>
    <source>
        <strain evidence="2 3">LV-8.1</strain>
    </source>
</reference>
<dbReference type="Proteomes" id="UP000284822">
    <property type="component" value="Unassembled WGS sequence"/>
</dbReference>
<dbReference type="EMBL" id="QOCS01000014">
    <property type="protein sequence ID" value="RHW46009.1"/>
    <property type="molecule type" value="Genomic_DNA"/>
</dbReference>
<evidence type="ECO:0000256" key="1">
    <source>
        <dbReference type="SAM" id="Phobius"/>
    </source>
</evidence>
<gene>
    <name evidence="2" type="ORF">DS832_06545</name>
</gene>
<organism evidence="2 3">
    <name type="scientific">Bombilactobacillus bombi</name>
    <dbReference type="NCBI Taxonomy" id="1303590"/>
    <lineage>
        <taxon>Bacteria</taxon>
        <taxon>Bacillati</taxon>
        <taxon>Bacillota</taxon>
        <taxon>Bacilli</taxon>
        <taxon>Lactobacillales</taxon>
        <taxon>Lactobacillaceae</taxon>
        <taxon>Bombilactobacillus</taxon>
    </lineage>
</organism>
<comment type="caution">
    <text evidence="2">The sequence shown here is derived from an EMBL/GenBank/DDBJ whole genome shotgun (WGS) entry which is preliminary data.</text>
</comment>
<dbReference type="AlphaFoldDB" id="A0A417Z5H2"/>
<sequence>MQTALKVEIIKTKSSNYLKIALILPLIFLIFTLMTLLSSQNPTGLSDGISIIQTNIFNLWSLILLPFCIVMIINSDYQQENRALGWQQVEANN</sequence>
<dbReference type="RefSeq" id="WP_118910868.1">
    <property type="nucleotide sequence ID" value="NZ_QOCS01000014.1"/>
</dbReference>
<feature type="transmembrane region" description="Helical" evidence="1">
    <location>
        <begin position="20"/>
        <end position="39"/>
    </location>
</feature>
<evidence type="ECO:0000313" key="2">
    <source>
        <dbReference type="EMBL" id="RHW46009.1"/>
    </source>
</evidence>
<feature type="transmembrane region" description="Helical" evidence="1">
    <location>
        <begin position="51"/>
        <end position="73"/>
    </location>
</feature>
<protein>
    <submittedName>
        <fullName evidence="2">Uncharacterized protein</fullName>
    </submittedName>
</protein>
<proteinExistence type="predicted"/>
<keyword evidence="1" id="KW-0472">Membrane</keyword>
<evidence type="ECO:0000313" key="3">
    <source>
        <dbReference type="Proteomes" id="UP000284822"/>
    </source>
</evidence>
<keyword evidence="1" id="KW-1133">Transmembrane helix</keyword>
<accession>A0A417Z5H2</accession>